<organism evidence="11">
    <name type="scientific">Blastobotrys adeninivorans</name>
    <name type="common">Yeast</name>
    <name type="synonym">Arxula adeninivorans</name>
    <dbReference type="NCBI Taxonomy" id="409370"/>
    <lineage>
        <taxon>Eukaryota</taxon>
        <taxon>Fungi</taxon>
        <taxon>Dikarya</taxon>
        <taxon>Ascomycota</taxon>
        <taxon>Saccharomycotina</taxon>
        <taxon>Dipodascomycetes</taxon>
        <taxon>Dipodascales</taxon>
        <taxon>Trichomonascaceae</taxon>
        <taxon>Blastobotrys</taxon>
    </lineage>
</organism>
<evidence type="ECO:0000256" key="1">
    <source>
        <dbReference type="ARBA" id="ARBA00008780"/>
    </source>
</evidence>
<dbReference type="PANTHER" id="PTHR10728">
    <property type="entry name" value="CYTOSOLIC PHOSPHOLIPASE A2"/>
    <property type="match status" value="1"/>
</dbReference>
<dbReference type="GO" id="GO:0005576">
    <property type="term" value="C:extracellular region"/>
    <property type="evidence" value="ECO:0007669"/>
    <property type="project" value="TreeGrafter"/>
</dbReference>
<dbReference type="EC" id="3.1.1.5" evidence="2 8"/>
<keyword evidence="5 7" id="KW-0443">Lipid metabolism</keyword>
<feature type="region of interest" description="Disordered" evidence="9">
    <location>
        <begin position="578"/>
        <end position="601"/>
    </location>
</feature>
<comment type="catalytic activity">
    <reaction evidence="8">
        <text>a 1-acyl-sn-glycero-3-phosphocholine + H2O = sn-glycerol 3-phosphocholine + a fatty acid + H(+)</text>
        <dbReference type="Rhea" id="RHEA:15177"/>
        <dbReference type="ChEBI" id="CHEBI:15377"/>
        <dbReference type="ChEBI" id="CHEBI:15378"/>
        <dbReference type="ChEBI" id="CHEBI:16870"/>
        <dbReference type="ChEBI" id="CHEBI:28868"/>
        <dbReference type="ChEBI" id="CHEBI:58168"/>
        <dbReference type="EC" id="3.1.1.5"/>
    </reaction>
</comment>
<feature type="signal peptide" evidence="8">
    <location>
        <begin position="1"/>
        <end position="21"/>
    </location>
</feature>
<dbReference type="FunFam" id="3.40.1090.10:FF:000010">
    <property type="entry name" value="Lysophospholipase"/>
    <property type="match status" value="1"/>
</dbReference>
<dbReference type="GO" id="GO:0004622">
    <property type="term" value="F:phosphatidylcholine lysophospholipase activity"/>
    <property type="evidence" value="ECO:0007669"/>
    <property type="project" value="UniProtKB-EC"/>
</dbReference>
<dbReference type="PANTHER" id="PTHR10728:SF56">
    <property type="entry name" value="MEIOTIC PHOSPHOLIPASE SPO1-RELATED"/>
    <property type="match status" value="1"/>
</dbReference>
<evidence type="ECO:0000256" key="7">
    <source>
        <dbReference type="PROSITE-ProRule" id="PRU00555"/>
    </source>
</evidence>
<feature type="domain" description="PLA2c" evidence="10">
    <location>
        <begin position="34"/>
        <end position="573"/>
    </location>
</feature>
<dbReference type="Pfam" id="PF01735">
    <property type="entry name" value="PLA2_B"/>
    <property type="match status" value="1"/>
</dbReference>
<evidence type="ECO:0000259" key="10">
    <source>
        <dbReference type="PROSITE" id="PS51210"/>
    </source>
</evidence>
<evidence type="ECO:0000256" key="9">
    <source>
        <dbReference type="SAM" id="MobiDB-lite"/>
    </source>
</evidence>
<dbReference type="GO" id="GO:0004623">
    <property type="term" value="F:phospholipase A2 activity"/>
    <property type="evidence" value="ECO:0007669"/>
    <property type="project" value="TreeGrafter"/>
</dbReference>
<evidence type="ECO:0000256" key="2">
    <source>
        <dbReference type="ARBA" id="ARBA00013274"/>
    </source>
</evidence>
<dbReference type="GO" id="GO:0005783">
    <property type="term" value="C:endoplasmic reticulum"/>
    <property type="evidence" value="ECO:0007669"/>
    <property type="project" value="TreeGrafter"/>
</dbReference>
<evidence type="ECO:0000256" key="4">
    <source>
        <dbReference type="ARBA" id="ARBA00022963"/>
    </source>
</evidence>
<gene>
    <name evidence="11" type="ORF">GNLVRS02_ARAD1D14806g</name>
</gene>
<comment type="similarity">
    <text evidence="1 8">Belongs to the lysophospholipase family.</text>
</comment>
<evidence type="ECO:0000256" key="8">
    <source>
        <dbReference type="RuleBase" id="RU362103"/>
    </source>
</evidence>
<evidence type="ECO:0000256" key="5">
    <source>
        <dbReference type="ARBA" id="ARBA00023098"/>
    </source>
</evidence>
<dbReference type="SUPFAM" id="SSF52151">
    <property type="entry name" value="FabD/lysophospholipase-like"/>
    <property type="match status" value="1"/>
</dbReference>
<dbReference type="PROSITE" id="PS51210">
    <property type="entry name" value="PLA2C"/>
    <property type="match status" value="1"/>
</dbReference>
<dbReference type="GO" id="GO:0005886">
    <property type="term" value="C:plasma membrane"/>
    <property type="evidence" value="ECO:0007669"/>
    <property type="project" value="TreeGrafter"/>
</dbReference>
<keyword evidence="4 7" id="KW-0442">Lipid degradation</keyword>
<dbReference type="GO" id="GO:0046475">
    <property type="term" value="P:glycerophospholipid catabolic process"/>
    <property type="evidence" value="ECO:0007669"/>
    <property type="project" value="TreeGrafter"/>
</dbReference>
<keyword evidence="6" id="KW-0325">Glycoprotein</keyword>
<dbReference type="InterPro" id="IPR002642">
    <property type="entry name" value="LysoPLipase_cat_dom"/>
</dbReference>
<dbReference type="PhylomeDB" id="A0A060T8Y9"/>
<reference evidence="11" key="2">
    <citation type="submission" date="2014-06" db="EMBL/GenBank/DDBJ databases">
        <title>The complete genome of Blastobotrys (Arxula) adeninivorans LS3 - a yeast of biotechnological interest.</title>
        <authorList>
            <person name="Kunze G."/>
            <person name="Gaillardin C."/>
            <person name="Czernicka M."/>
            <person name="Durrens P."/>
            <person name="Martin T."/>
            <person name="Boer E."/>
            <person name="Gabaldon T."/>
            <person name="Cruz J."/>
            <person name="Talla E."/>
            <person name="Marck C."/>
            <person name="Goffeau A."/>
            <person name="Barbe V."/>
            <person name="Baret P."/>
            <person name="Baronian K."/>
            <person name="Beier S."/>
            <person name="Bleykasten C."/>
            <person name="Bode R."/>
            <person name="Casaregola S."/>
            <person name="Despons L."/>
            <person name="Fairhead C."/>
            <person name="Giersberg M."/>
            <person name="Gierski P."/>
            <person name="Hahnel U."/>
            <person name="Hartmann A."/>
            <person name="Jankowska D."/>
            <person name="Jubin C."/>
            <person name="Jung P."/>
            <person name="Lafontaine I."/>
            <person name="Leh-Louis V."/>
            <person name="Lemaire M."/>
            <person name="Marcet-Houben M."/>
            <person name="Mascher M."/>
            <person name="Morel G."/>
            <person name="Richard G.-F."/>
            <person name="Riechen J."/>
            <person name="Sacerdot C."/>
            <person name="Sarkar A."/>
            <person name="Savel G."/>
            <person name="Schacherer J."/>
            <person name="Sherman D."/>
            <person name="Straub M.-L."/>
            <person name="Stein N."/>
            <person name="Thierry A."/>
            <person name="Trautwein-Schult A."/>
            <person name="Westhof E."/>
            <person name="Worch S."/>
            <person name="Dujon B."/>
            <person name="Souciet J.-L."/>
            <person name="Wincker P."/>
            <person name="Scholz U."/>
            <person name="Neuveglise N."/>
        </authorList>
    </citation>
    <scope>NUCLEOTIDE SEQUENCE</scope>
    <source>
        <strain evidence="11">LS3</strain>
    </source>
</reference>
<dbReference type="EMBL" id="HG937694">
    <property type="protein sequence ID" value="CDP37585.1"/>
    <property type="molecule type" value="Genomic_DNA"/>
</dbReference>
<dbReference type="Gene3D" id="3.40.1090.10">
    <property type="entry name" value="Cytosolic phospholipase A2 catalytic domain"/>
    <property type="match status" value="1"/>
</dbReference>
<sequence>MRAIVPWFIILVVLGINQSWARSPTGTYAPGNVDCPVGPLVQPAYSLCREEKDWLQGRRLVVRPYLLEFLQRTHIDFDPTKLVMESDVTIACAFSGGGYRAMLLGAGALAALDRRSPGSMDLNHLGGLLQASTYMAGLSGGAWLVTSVYFNNFSSIGELVGSHKVWNLQENLVWPNDPIQHWLGPIGDSLDKAQAGFPLSITDLWGRVLSKVLINQKGGGAALSWSDIQSYDYYNLYQAPLPIVTMNERPPGTVIMPTNATIFEVTPHYLGSFDPTVAAFARLKYLGSYLENGMPVEGRCINGFDNAGFICATSSSLFNDVLVKLVKRSRSIGKVIFSLIFAVADMTNLDIANFTPNPFYKFDNPLVPKERNKLASQHTLALVDEGETINIPFQPLLNPEREVDIIFAFDNSADTADNWPNGIVLDSTFQRQFAIQSPLKGQHTRFPYVPPPKEFIEQELNKRPVFFGCDPSAIPQIPGTEAPLPPLIVYIPNTGISYASNFSTFQLRYPKTQLHGLINNGYNLATRGNGTEDIHWQTCVACAILKRGMDRTGMQSDYCDWCFQEYCWAPSISEYEDREEQVLTDEVEEDEQSDEFDEAWDSYDQNYEYESSMDDSECDDTEPSHW</sequence>
<protein>
    <recommendedName>
        <fullName evidence="2 8">Lysophospholipase</fullName>
        <ecNumber evidence="2 8">3.1.1.5</ecNumber>
    </recommendedName>
</protein>
<evidence type="ECO:0000256" key="6">
    <source>
        <dbReference type="ARBA" id="ARBA00023180"/>
    </source>
</evidence>
<evidence type="ECO:0000256" key="3">
    <source>
        <dbReference type="ARBA" id="ARBA00022801"/>
    </source>
</evidence>
<reference evidence="11" key="1">
    <citation type="submission" date="2014-02" db="EMBL/GenBank/DDBJ databases">
        <authorList>
            <person name="Genoscope - CEA"/>
        </authorList>
    </citation>
    <scope>NUCLEOTIDE SEQUENCE</scope>
    <source>
        <strain evidence="11">LS3</strain>
    </source>
</reference>
<dbReference type="SMART" id="SM00022">
    <property type="entry name" value="PLAc"/>
    <property type="match status" value="1"/>
</dbReference>
<evidence type="ECO:0000313" key="11">
    <source>
        <dbReference type="EMBL" id="CDP37585.1"/>
    </source>
</evidence>
<dbReference type="AlphaFoldDB" id="A0A060T8Y9"/>
<keyword evidence="3 7" id="KW-0378">Hydrolase</keyword>
<keyword evidence="8" id="KW-0732">Signal</keyword>
<proteinExistence type="inferred from homology"/>
<accession>A0A060T8Y9</accession>
<feature type="chain" id="PRO_5005102589" description="Lysophospholipase" evidence="8">
    <location>
        <begin position="22"/>
        <end position="626"/>
    </location>
</feature>
<dbReference type="InterPro" id="IPR016035">
    <property type="entry name" value="Acyl_Trfase/lysoPLipase"/>
</dbReference>
<name>A0A060T8Y9_BLAAD</name>
<dbReference type="GO" id="GO:0005829">
    <property type="term" value="C:cytosol"/>
    <property type="evidence" value="ECO:0007669"/>
    <property type="project" value="TreeGrafter"/>
</dbReference>